<feature type="compositionally biased region" description="Polar residues" evidence="1">
    <location>
        <begin position="586"/>
        <end position="610"/>
    </location>
</feature>
<protein>
    <submittedName>
        <fullName evidence="3">Uncharacterized protein</fullName>
    </submittedName>
</protein>
<feature type="region of interest" description="Disordered" evidence="1">
    <location>
        <begin position="681"/>
        <end position="724"/>
    </location>
</feature>
<comment type="caution">
    <text evidence="3">The sequence shown here is derived from an EMBL/GenBank/DDBJ whole genome shotgun (WGS) entry which is preliminary data.</text>
</comment>
<dbReference type="Proteomes" id="UP000825890">
    <property type="component" value="Unassembled WGS sequence"/>
</dbReference>
<evidence type="ECO:0000256" key="2">
    <source>
        <dbReference type="SAM" id="SignalP"/>
    </source>
</evidence>
<dbReference type="AlphaFoldDB" id="A0A9P3CE86"/>
<keyword evidence="2" id="KW-0732">Signal</keyword>
<evidence type="ECO:0000313" key="3">
    <source>
        <dbReference type="EMBL" id="GIZ41156.1"/>
    </source>
</evidence>
<proteinExistence type="predicted"/>
<evidence type="ECO:0000256" key="1">
    <source>
        <dbReference type="SAM" id="MobiDB-lite"/>
    </source>
</evidence>
<sequence length="750" mass="78243">MKLTSGAVIVVAAVLQGSLVAAADDYVVRTYTTEEPSVIEYTTAYETPCTTELEYPEPPKYETETVTETYTEPGKTIKKYKTVTKTKTLPAETRTVTSTYNTTTTEVYKKTIYKPVTYTATATVTNNVTNTVISRTTDVIISRTTDTDIILSTRTIVSEVTITRDGTPIPVPTTIVVTQSVPSPVTLPAPPPEIITEESTVTLPASTITTTIVQSGTTITTEITLPPSIIVQTVTQIPDPVTISQEAVTISQDAPPAQTVTVTVDSPPQLITVTPPPPQCSETGVVPVSDTAGCGGRNCQIEFGEEAAVHWMDRPLTEAPPLLTAITFINTDQRQTCITTSCNSEAFTQYYTKSRAACLRPPCPSNSLNHNCEIVIGPLVLPDNSTTSVTQVGSSGWNLRLGPTATANDVGLCGAGVPQCVTATSRALETPLIYIGDVIPVTDNNTGAVPTQYLLPQIGEYFAPGDPFGTCETATLNSLGGYGVQQRLLRKRQATFDGKVDPFIGTPDLIGQRVFRAGTSQEVNVPTSTQPLPSVSAQPTTTEPVTSENPPAPGSTQGNTSPETATASVPAPPPTPSTAQSDYVPESTTVTIENPSASNTQVVGPTSSSDGPDATVPGTVTENISGTMVVTNTVYYSMIAPPNQQAILDSISALQTDLGAIPSESFGAVLSGLVSLGAGEATVTPEPARRPSGGSSGSDSDDSSGGSSSSGSNSGNGTTTQTGAGEGLAEWRTAGLSWWLAVVALIFVMA</sequence>
<dbReference type="GeneID" id="68290046"/>
<keyword evidence="4" id="KW-1185">Reference proteome</keyword>
<evidence type="ECO:0000313" key="4">
    <source>
        <dbReference type="Proteomes" id="UP000825890"/>
    </source>
</evidence>
<feature type="compositionally biased region" description="Low complexity" evidence="1">
    <location>
        <begin position="703"/>
        <end position="717"/>
    </location>
</feature>
<gene>
    <name evidence="3" type="ORF">CKM354_000447100</name>
</gene>
<name>A0A9P3CE86_9PEZI</name>
<dbReference type="EMBL" id="BOLY01000003">
    <property type="protein sequence ID" value="GIZ41156.1"/>
    <property type="molecule type" value="Genomic_DNA"/>
</dbReference>
<dbReference type="RefSeq" id="XP_044655643.1">
    <property type="nucleotide sequence ID" value="XM_044799708.1"/>
</dbReference>
<feature type="signal peptide" evidence="2">
    <location>
        <begin position="1"/>
        <end position="22"/>
    </location>
</feature>
<reference evidence="3 4" key="1">
    <citation type="submission" date="2021-01" db="EMBL/GenBank/DDBJ databases">
        <title>Cercospora kikuchii MAFF 305040 whole genome shotgun sequence.</title>
        <authorList>
            <person name="Kashiwa T."/>
            <person name="Suzuki T."/>
        </authorList>
    </citation>
    <scope>NUCLEOTIDE SEQUENCE [LARGE SCALE GENOMIC DNA]</scope>
    <source>
        <strain evidence="3 4">MAFF 305040</strain>
    </source>
</reference>
<dbReference type="OrthoDB" id="3650270at2759"/>
<accession>A0A9P3CE86</accession>
<feature type="compositionally biased region" description="Low complexity" evidence="1">
    <location>
        <begin position="560"/>
        <end position="569"/>
    </location>
</feature>
<feature type="chain" id="PRO_5040238802" evidence="2">
    <location>
        <begin position="23"/>
        <end position="750"/>
    </location>
</feature>
<feature type="region of interest" description="Disordered" evidence="1">
    <location>
        <begin position="521"/>
        <end position="620"/>
    </location>
</feature>
<organism evidence="3 4">
    <name type="scientific">Cercospora kikuchii</name>
    <dbReference type="NCBI Taxonomy" id="84275"/>
    <lineage>
        <taxon>Eukaryota</taxon>
        <taxon>Fungi</taxon>
        <taxon>Dikarya</taxon>
        <taxon>Ascomycota</taxon>
        <taxon>Pezizomycotina</taxon>
        <taxon>Dothideomycetes</taxon>
        <taxon>Dothideomycetidae</taxon>
        <taxon>Mycosphaerellales</taxon>
        <taxon>Mycosphaerellaceae</taxon>
        <taxon>Cercospora</taxon>
    </lineage>
</organism>
<feature type="compositionally biased region" description="Polar residues" evidence="1">
    <location>
        <begin position="521"/>
        <end position="559"/>
    </location>
</feature>